<dbReference type="AlphaFoldDB" id="A0A4Q4SPN2"/>
<evidence type="ECO:0000313" key="2">
    <source>
        <dbReference type="Proteomes" id="UP000293823"/>
    </source>
</evidence>
<dbReference type="InterPro" id="IPR027796">
    <property type="entry name" value="OTT_1508_deam-like"/>
</dbReference>
<dbReference type="Pfam" id="PF14441">
    <property type="entry name" value="OTT_1508_deam"/>
    <property type="match status" value="1"/>
</dbReference>
<proteinExistence type="predicted"/>
<comment type="caution">
    <text evidence="1">The sequence shown here is derived from an EMBL/GenBank/DDBJ whole genome shotgun (WGS) entry which is preliminary data.</text>
</comment>
<dbReference type="PANTHER" id="PTHR42037:SF1">
    <property type="match status" value="1"/>
</dbReference>
<dbReference type="Proteomes" id="UP000293823">
    <property type="component" value="Unassembled WGS sequence"/>
</dbReference>
<dbReference type="OrthoDB" id="4851849at2759"/>
<reference evidence="2" key="1">
    <citation type="journal article" date="2019" name="bioRxiv">
        <title>Genomics, evolutionary history and diagnostics of the Alternaria alternata species group including apple and Asian pear pathotypes.</title>
        <authorList>
            <person name="Armitage A.D."/>
            <person name="Cockerton H.M."/>
            <person name="Sreenivasaprasad S."/>
            <person name="Woodhall J.W."/>
            <person name="Lane C.R."/>
            <person name="Harrison R.J."/>
            <person name="Clarkson J.P."/>
        </authorList>
    </citation>
    <scope>NUCLEOTIDE SEQUENCE [LARGE SCALE GENOMIC DNA]</scope>
    <source>
        <strain evidence="2">RGR 97.0016</strain>
    </source>
</reference>
<sequence>MTEFFDWNHSNLNWAHFHSLANLLSLRNGGQAEPAALFEAVLEQGGEIRDGGDEDAFSVDTAVVDQISDSGHSKLKRRFLDCLAGLAANERGGKAVACSAMKEAEDSVVIWLARNNGFLDEDKRVFDIFAELLSSLSCDKVQNFESVLWKEMVSYHCRRIKQDYIPNLRSSFRAYDATPARDLADVAAYDPDPKTALSVLRTLLVDSLFDSANVFEKYANLVVASYDLRRTRSVEEVLNNSTYATSKSKKLWQSICMLSRLLVAYQTFLDVAQTLPSFAQVEVVLVPLLVAPSNPPQPPLTLKQTFKLLDLYLNDSTREAVLAKNCKAIETGKTFANLQKQKPYVHAEVQMMVFLAANEPMNSDLFPYFGCSKLSCFMCSRFLQAYGLFSTRGCHGRLFKPWTVPSTDKLLPGHADRIARALALVQEDVKNKLKESVKSHVRLERTSIVGGSSIVREQPEGNSSRRSQIDKLEKKATYERVSASFRRSASY</sequence>
<keyword evidence="2" id="KW-1185">Reference proteome</keyword>
<gene>
    <name evidence="1" type="ORF">AA0113_g596</name>
</gene>
<dbReference type="EMBL" id="PEJP01000002">
    <property type="protein sequence ID" value="RYO72864.1"/>
    <property type="molecule type" value="Genomic_DNA"/>
</dbReference>
<evidence type="ECO:0000313" key="1">
    <source>
        <dbReference type="EMBL" id="RYO72864.1"/>
    </source>
</evidence>
<accession>A0A4Q4SPN2</accession>
<organism evidence="1 2">
    <name type="scientific">Alternaria arborescens</name>
    <dbReference type="NCBI Taxonomy" id="156630"/>
    <lineage>
        <taxon>Eukaryota</taxon>
        <taxon>Fungi</taxon>
        <taxon>Dikarya</taxon>
        <taxon>Ascomycota</taxon>
        <taxon>Pezizomycotina</taxon>
        <taxon>Dothideomycetes</taxon>
        <taxon>Pleosporomycetidae</taxon>
        <taxon>Pleosporales</taxon>
        <taxon>Pleosporineae</taxon>
        <taxon>Pleosporaceae</taxon>
        <taxon>Alternaria</taxon>
        <taxon>Alternaria sect. Alternaria</taxon>
    </lineage>
</organism>
<dbReference type="PANTHER" id="PTHR42037">
    <property type="match status" value="1"/>
</dbReference>
<protein>
    <submittedName>
        <fullName evidence="1">Uncharacterized protein</fullName>
    </submittedName>
</protein>
<name>A0A4Q4SPN2_9PLEO</name>